<dbReference type="eggNOG" id="ENOG502SI2P">
    <property type="taxonomic scope" value="Eukaryota"/>
</dbReference>
<keyword evidence="4" id="KW-1185">Reference proteome</keyword>
<name>W9VUA5_9EURO</name>
<feature type="transmembrane region" description="Helical" evidence="2">
    <location>
        <begin position="20"/>
        <end position="44"/>
    </location>
</feature>
<evidence type="ECO:0000256" key="1">
    <source>
        <dbReference type="SAM" id="MobiDB-lite"/>
    </source>
</evidence>
<gene>
    <name evidence="3" type="ORF">A1O7_06944</name>
</gene>
<dbReference type="AlphaFoldDB" id="W9VUA5"/>
<protein>
    <submittedName>
        <fullName evidence="3">Uncharacterized protein</fullName>
    </submittedName>
</protein>
<keyword evidence="2" id="KW-0812">Transmembrane</keyword>
<evidence type="ECO:0000313" key="3">
    <source>
        <dbReference type="EMBL" id="EXJ56600.1"/>
    </source>
</evidence>
<dbReference type="GeneID" id="19181519"/>
<feature type="transmembrane region" description="Helical" evidence="2">
    <location>
        <begin position="112"/>
        <end position="133"/>
    </location>
</feature>
<dbReference type="RefSeq" id="XP_007759134.1">
    <property type="nucleotide sequence ID" value="XM_007760944.1"/>
</dbReference>
<proteinExistence type="predicted"/>
<feature type="region of interest" description="Disordered" evidence="1">
    <location>
        <begin position="270"/>
        <end position="350"/>
    </location>
</feature>
<reference evidence="3 4" key="1">
    <citation type="submission" date="2013-03" db="EMBL/GenBank/DDBJ databases">
        <title>The Genome Sequence of Cladophialophora yegresii CBS 114405.</title>
        <authorList>
            <consortium name="The Broad Institute Genomics Platform"/>
            <person name="Cuomo C."/>
            <person name="de Hoog S."/>
            <person name="Gorbushina A."/>
            <person name="Walker B."/>
            <person name="Young S.K."/>
            <person name="Zeng Q."/>
            <person name="Gargeya S."/>
            <person name="Fitzgerald M."/>
            <person name="Haas B."/>
            <person name="Abouelleil A."/>
            <person name="Allen A.W."/>
            <person name="Alvarado L."/>
            <person name="Arachchi H.M."/>
            <person name="Berlin A.M."/>
            <person name="Chapman S.B."/>
            <person name="Gainer-Dewar J."/>
            <person name="Goldberg J."/>
            <person name="Griggs A."/>
            <person name="Gujja S."/>
            <person name="Hansen M."/>
            <person name="Howarth C."/>
            <person name="Imamovic A."/>
            <person name="Ireland A."/>
            <person name="Larimer J."/>
            <person name="McCowan C."/>
            <person name="Murphy C."/>
            <person name="Pearson M."/>
            <person name="Poon T.W."/>
            <person name="Priest M."/>
            <person name="Roberts A."/>
            <person name="Saif S."/>
            <person name="Shea T."/>
            <person name="Sisk P."/>
            <person name="Sykes S."/>
            <person name="Wortman J."/>
            <person name="Nusbaum C."/>
            <person name="Birren B."/>
        </authorList>
    </citation>
    <scope>NUCLEOTIDE SEQUENCE [LARGE SCALE GENOMIC DNA]</scope>
    <source>
        <strain evidence="3 4">CBS 114405</strain>
    </source>
</reference>
<accession>W9VUA5</accession>
<dbReference type="STRING" id="1182544.W9VUA5"/>
<dbReference type="Proteomes" id="UP000019473">
    <property type="component" value="Unassembled WGS sequence"/>
</dbReference>
<evidence type="ECO:0000256" key="2">
    <source>
        <dbReference type="SAM" id="Phobius"/>
    </source>
</evidence>
<dbReference type="EMBL" id="AMGW01000005">
    <property type="protein sequence ID" value="EXJ56600.1"/>
    <property type="molecule type" value="Genomic_DNA"/>
</dbReference>
<organism evidence="3 4">
    <name type="scientific">Cladophialophora yegresii CBS 114405</name>
    <dbReference type="NCBI Taxonomy" id="1182544"/>
    <lineage>
        <taxon>Eukaryota</taxon>
        <taxon>Fungi</taxon>
        <taxon>Dikarya</taxon>
        <taxon>Ascomycota</taxon>
        <taxon>Pezizomycotina</taxon>
        <taxon>Eurotiomycetes</taxon>
        <taxon>Chaetothyriomycetidae</taxon>
        <taxon>Chaetothyriales</taxon>
        <taxon>Herpotrichiellaceae</taxon>
        <taxon>Cladophialophora</taxon>
    </lineage>
</organism>
<dbReference type="HOGENOM" id="CLU_065434_0_1_1"/>
<dbReference type="OrthoDB" id="5352400at2759"/>
<dbReference type="VEuPathDB" id="FungiDB:A1O7_06944"/>
<evidence type="ECO:0000313" key="4">
    <source>
        <dbReference type="Proteomes" id="UP000019473"/>
    </source>
</evidence>
<feature type="transmembrane region" description="Helical" evidence="2">
    <location>
        <begin position="83"/>
        <end position="105"/>
    </location>
</feature>
<feature type="transmembrane region" description="Helical" evidence="2">
    <location>
        <begin position="178"/>
        <end position="199"/>
    </location>
</feature>
<comment type="caution">
    <text evidence="3">The sequence shown here is derived from an EMBL/GenBank/DDBJ whole genome shotgun (WGS) entry which is preliminary data.</text>
</comment>
<feature type="compositionally biased region" description="Pro residues" evidence="1">
    <location>
        <begin position="339"/>
        <end position="350"/>
    </location>
</feature>
<sequence>MKTSKAPKFFLSRRWKPNKWPFYILLGIELPLTVALLALFGIAAPNTYRTRLWQDGADNGFNSSPTTGLYAAANYRPYTTPRVWSQFITDYNVAITVLSMFIMLVKSIMYMLHVFPPVLAVLVHAGLLVLYAISTVYQASSDTTDPDHPQHGAPWYITKNCNVAHDKKNIQYCEQAKASFACTCAMLGVFAVYFGLALYSCFPNKQQREEYAEKQRLKAERWAKFETYQDAETGETNVARFPVPETPGLQAKNPMTPRTMAFNTLGGTKDLPLRTHFSSPNTPVAPTAPSVDTRRSPDIPTSPVSPGFISRIGLGTDKSNGKAPEVEHFSPQNGGPPQLYFPPPPKTSKK</sequence>
<keyword evidence="2" id="KW-1133">Transmembrane helix</keyword>
<keyword evidence="2" id="KW-0472">Membrane</keyword>